<reference evidence="1" key="1">
    <citation type="submission" date="2022-07" db="EMBL/GenBank/DDBJ databases">
        <title>Phylogenomic reconstructions and comparative analyses of Kickxellomycotina fungi.</title>
        <authorList>
            <person name="Reynolds N.K."/>
            <person name="Stajich J.E."/>
            <person name="Barry K."/>
            <person name="Grigoriev I.V."/>
            <person name="Crous P."/>
            <person name="Smith M.E."/>
        </authorList>
    </citation>
    <scope>NUCLEOTIDE SEQUENCE</scope>
    <source>
        <strain evidence="1">NRRL 5244</strain>
    </source>
</reference>
<organism evidence="1 2">
    <name type="scientific">Linderina macrospora</name>
    <dbReference type="NCBI Taxonomy" id="4868"/>
    <lineage>
        <taxon>Eukaryota</taxon>
        <taxon>Fungi</taxon>
        <taxon>Fungi incertae sedis</taxon>
        <taxon>Zoopagomycota</taxon>
        <taxon>Kickxellomycotina</taxon>
        <taxon>Kickxellomycetes</taxon>
        <taxon>Kickxellales</taxon>
        <taxon>Kickxellaceae</taxon>
        <taxon>Linderina</taxon>
    </lineage>
</organism>
<name>A0ACC1J0V6_9FUNG</name>
<proteinExistence type="predicted"/>
<evidence type="ECO:0000313" key="2">
    <source>
        <dbReference type="Proteomes" id="UP001150603"/>
    </source>
</evidence>
<accession>A0ACC1J0V6</accession>
<keyword evidence="2" id="KW-1185">Reference proteome</keyword>
<evidence type="ECO:0000313" key="1">
    <source>
        <dbReference type="EMBL" id="KAJ1933407.1"/>
    </source>
</evidence>
<sequence length="381" mass="41593">PSDFSTTPAYICYSSGTTGMPKGVLLSHRNMIANALQIHRVKGLDLQRLPEGGYETFLGLAPFCHAYGLSYVLHSSVALGGTIVIMPRYTFDGFLMAIEKHRITFAYVVPPLVCALSKDPRVDKYDMSSMHTILSGGAALSPTLIETTQRRLPNVRVIQGYGMTEMSPAMTMLATSHNEPASIGILMASCDAKVVDFDNNEVAGPAEPGELCFRGPNIMLGYLNNQRATDDIFDSDGFLHTGDIGYIDEKGFFFITDRKKEIIKFKGFQVSPSELESILAEHPDIADAAVMSVYDDDQATEVPKGFFVMKDSGNNDQERAEAVVAWLHERVAAFKRLRGGFVVIDHIPRSPAGKIVRKSLREIQHVNLGRGAPATTTAAAA</sequence>
<dbReference type="EMBL" id="JANBPW010005080">
    <property type="protein sequence ID" value="KAJ1933407.1"/>
    <property type="molecule type" value="Genomic_DNA"/>
</dbReference>
<gene>
    <name evidence="1" type="ORF">FBU59_006038</name>
</gene>
<dbReference type="Proteomes" id="UP001150603">
    <property type="component" value="Unassembled WGS sequence"/>
</dbReference>
<protein>
    <submittedName>
        <fullName evidence="1">Uncharacterized protein</fullName>
    </submittedName>
</protein>
<comment type="caution">
    <text evidence="1">The sequence shown here is derived from an EMBL/GenBank/DDBJ whole genome shotgun (WGS) entry which is preliminary data.</text>
</comment>
<feature type="non-terminal residue" evidence="1">
    <location>
        <position position="1"/>
    </location>
</feature>